<reference evidence="2 3" key="1">
    <citation type="submission" date="2016-12" db="EMBL/GenBank/DDBJ databases">
        <title>Genome sequencing of Methylocaldum marinum.</title>
        <authorList>
            <person name="Takeuchi M."/>
            <person name="Kamagata Y."/>
            <person name="Hiraoka S."/>
            <person name="Oshima K."/>
            <person name="Hattori M."/>
            <person name="Iwasaki W."/>
        </authorList>
    </citation>
    <scope>NUCLEOTIDE SEQUENCE [LARGE SCALE GENOMIC DNA]</scope>
    <source>
        <strain evidence="2 3">S8</strain>
    </source>
</reference>
<evidence type="ECO:0000256" key="1">
    <source>
        <dbReference type="SAM" id="MobiDB-lite"/>
    </source>
</evidence>
<accession>A0A250KNF4</accession>
<protein>
    <submittedName>
        <fullName evidence="2">Uncharacterized protein</fullName>
    </submittedName>
</protein>
<dbReference type="KEGG" id="mmai:sS8_1243"/>
<proteinExistence type="predicted"/>
<feature type="region of interest" description="Disordered" evidence="1">
    <location>
        <begin position="149"/>
        <end position="174"/>
    </location>
</feature>
<dbReference type="Proteomes" id="UP000266313">
    <property type="component" value="Chromosome"/>
</dbReference>
<dbReference type="OrthoDB" id="10016996at2"/>
<dbReference type="RefSeq" id="WP_119628845.1">
    <property type="nucleotide sequence ID" value="NZ_AP017928.1"/>
</dbReference>
<gene>
    <name evidence="2" type="ORF">sS8_1243</name>
</gene>
<evidence type="ECO:0000313" key="2">
    <source>
        <dbReference type="EMBL" id="BBA33205.1"/>
    </source>
</evidence>
<evidence type="ECO:0000313" key="3">
    <source>
        <dbReference type="Proteomes" id="UP000266313"/>
    </source>
</evidence>
<organism evidence="2 3">
    <name type="scientific">Methylocaldum marinum</name>
    <dbReference type="NCBI Taxonomy" id="1432792"/>
    <lineage>
        <taxon>Bacteria</taxon>
        <taxon>Pseudomonadati</taxon>
        <taxon>Pseudomonadota</taxon>
        <taxon>Gammaproteobacteria</taxon>
        <taxon>Methylococcales</taxon>
        <taxon>Methylococcaceae</taxon>
        <taxon>Methylocaldum</taxon>
    </lineage>
</organism>
<dbReference type="AlphaFoldDB" id="A0A250KNF4"/>
<keyword evidence="3" id="KW-1185">Reference proteome</keyword>
<feature type="region of interest" description="Disordered" evidence="1">
    <location>
        <begin position="102"/>
        <end position="132"/>
    </location>
</feature>
<feature type="compositionally biased region" description="Low complexity" evidence="1">
    <location>
        <begin position="162"/>
        <end position="174"/>
    </location>
</feature>
<sequence length="174" mass="18889">MVFEVIPSYKRSEYAMSEDKIIALKNPGAPAPVARELTNLSLAYGGENVVALSEMLARLTEYNIGLIGASTNVYANRRLRRHFLRNLLGPPSHQKEQKIGDELLPSAPRPSPLVWSGPNKGSGHRSQMTRRPVAMPCVRPPTAAIASTFGLTPGARASGDYSTRSLTRSMSRSG</sequence>
<dbReference type="EMBL" id="AP017928">
    <property type="protein sequence ID" value="BBA33205.1"/>
    <property type="molecule type" value="Genomic_DNA"/>
</dbReference>
<name>A0A250KNF4_9GAMM</name>